<keyword evidence="7" id="KW-1185">Reference proteome</keyword>
<proteinExistence type="predicted"/>
<dbReference type="EMBL" id="OZ037947">
    <property type="protein sequence ID" value="CAL1708300.1"/>
    <property type="molecule type" value="Genomic_DNA"/>
</dbReference>
<dbReference type="SUPFAM" id="SSF144232">
    <property type="entry name" value="HIT/MYND zinc finger-like"/>
    <property type="match status" value="1"/>
</dbReference>
<dbReference type="Proteomes" id="UP001497453">
    <property type="component" value="Chromosome 4"/>
</dbReference>
<dbReference type="Pfam" id="PF01753">
    <property type="entry name" value="zf-MYND"/>
    <property type="match status" value="1"/>
</dbReference>
<evidence type="ECO:0000313" key="6">
    <source>
        <dbReference type="EMBL" id="CAL1708300.1"/>
    </source>
</evidence>
<evidence type="ECO:0000256" key="3">
    <source>
        <dbReference type="ARBA" id="ARBA00022833"/>
    </source>
</evidence>
<protein>
    <recommendedName>
        <fullName evidence="5">MYND-type domain-containing protein</fullName>
    </recommendedName>
</protein>
<keyword evidence="3" id="KW-0862">Zinc</keyword>
<evidence type="ECO:0000256" key="2">
    <source>
        <dbReference type="ARBA" id="ARBA00022771"/>
    </source>
</evidence>
<feature type="domain" description="MYND-type" evidence="5">
    <location>
        <begin position="5"/>
        <end position="41"/>
    </location>
</feature>
<keyword evidence="1" id="KW-0479">Metal-binding</keyword>
<evidence type="ECO:0000313" key="7">
    <source>
        <dbReference type="Proteomes" id="UP001497453"/>
    </source>
</evidence>
<keyword evidence="2 4" id="KW-0863">Zinc-finger</keyword>
<dbReference type="InterPro" id="IPR002893">
    <property type="entry name" value="Znf_MYND"/>
</dbReference>
<dbReference type="Gene3D" id="6.10.140.2220">
    <property type="match status" value="1"/>
</dbReference>
<gene>
    <name evidence="6" type="ORF">GFSPODELE1_LOCUS6785</name>
</gene>
<dbReference type="PROSITE" id="PS01360">
    <property type="entry name" value="ZF_MYND_1"/>
    <property type="match status" value="1"/>
</dbReference>
<reference evidence="7" key="1">
    <citation type="submission" date="2024-04" db="EMBL/GenBank/DDBJ databases">
        <authorList>
            <person name="Shaw F."/>
            <person name="Minotto A."/>
        </authorList>
    </citation>
    <scope>NUCLEOTIDE SEQUENCE [LARGE SCALE GENOMIC DNA]</scope>
</reference>
<evidence type="ECO:0000256" key="1">
    <source>
        <dbReference type="ARBA" id="ARBA00022723"/>
    </source>
</evidence>
<name>A0ABP1DKJ4_9APHY</name>
<evidence type="ECO:0000256" key="4">
    <source>
        <dbReference type="PROSITE-ProRule" id="PRU00134"/>
    </source>
</evidence>
<sequence length="192" mass="21897">MNTNCLVCDAPTNNRCSGCKSVYYCSKQHITQNWPAHKGYCKRVHEAGTQVFDAILFAANETKPRLIKIPWVFGDVEEDDYPTQWHKLDCQPWLGGKDCCQRTMYVNTLGRNDPSLGHIIGIRYDDNSFINGSPPNQCIWGVTKGQAPHPWAGNLIALRAKSMPTDLYEDAVPETDLEPVIQFFKEYPYRMH</sequence>
<organism evidence="6 7">
    <name type="scientific">Somion occarium</name>
    <dbReference type="NCBI Taxonomy" id="3059160"/>
    <lineage>
        <taxon>Eukaryota</taxon>
        <taxon>Fungi</taxon>
        <taxon>Dikarya</taxon>
        <taxon>Basidiomycota</taxon>
        <taxon>Agaricomycotina</taxon>
        <taxon>Agaricomycetes</taxon>
        <taxon>Polyporales</taxon>
        <taxon>Cerrenaceae</taxon>
        <taxon>Somion</taxon>
    </lineage>
</organism>
<evidence type="ECO:0000259" key="5">
    <source>
        <dbReference type="PROSITE" id="PS50865"/>
    </source>
</evidence>
<dbReference type="PROSITE" id="PS50865">
    <property type="entry name" value="ZF_MYND_2"/>
    <property type="match status" value="1"/>
</dbReference>
<accession>A0ABP1DKJ4</accession>